<dbReference type="RefSeq" id="WP_068512334.1">
    <property type="nucleotide sequence ID" value="NZ_AP014945.1"/>
</dbReference>
<dbReference type="CDD" id="cd07185">
    <property type="entry name" value="OmpA_C-like"/>
    <property type="match status" value="1"/>
</dbReference>
<evidence type="ECO:0000256" key="5">
    <source>
        <dbReference type="ARBA" id="ARBA00022989"/>
    </source>
</evidence>
<organism evidence="10 11">
    <name type="scientific">Caldimicrobium thiodismutans</name>
    <dbReference type="NCBI Taxonomy" id="1653476"/>
    <lineage>
        <taxon>Bacteria</taxon>
        <taxon>Pseudomonadati</taxon>
        <taxon>Thermodesulfobacteriota</taxon>
        <taxon>Thermodesulfobacteria</taxon>
        <taxon>Thermodesulfobacteriales</taxon>
        <taxon>Thermodesulfobacteriaceae</taxon>
        <taxon>Caldimicrobium</taxon>
    </lineage>
</organism>
<dbReference type="PATRIC" id="fig|1653476.3.peg.312"/>
<evidence type="ECO:0000256" key="6">
    <source>
        <dbReference type="ARBA" id="ARBA00023136"/>
    </source>
</evidence>
<gene>
    <name evidence="10" type="ORF">THC_0308</name>
</gene>
<sequence>MSTPPIIIKRVKKVVGGHHGGSWKIAYADFLAGMMTFFLLLWLVSLMEPKTKAQVAAYFKKFNIFSKAGTSMLMEFYRTGKMEGPKVQTQTQELPPVKGEGERFKRIIETRLKSLQEHVLIEVTETSTKEKVVRIEIMELVNKPLFKPGSAELLPEGKEILKVLAEELKELPVLVSIEGHTDAVPSRRGKTGNWELSSARAISAMLELEKNGVPPEKILEVVGYADNFPLFKDNPYDAKNRRITLTVHYGPPEGFKAKVEKTTNSTP</sequence>
<evidence type="ECO:0000259" key="9">
    <source>
        <dbReference type="PROSITE" id="PS51123"/>
    </source>
</evidence>
<dbReference type="EMBL" id="AP014945">
    <property type="protein sequence ID" value="BAU22706.1"/>
    <property type="molecule type" value="Genomic_DNA"/>
</dbReference>
<accession>A0A0U5ALH1</accession>
<dbReference type="Pfam" id="PF13677">
    <property type="entry name" value="MotB_plug"/>
    <property type="match status" value="1"/>
</dbReference>
<dbReference type="Proteomes" id="UP000068196">
    <property type="component" value="Chromosome"/>
</dbReference>
<feature type="domain" description="OmpA-like" evidence="9">
    <location>
        <begin position="133"/>
        <end position="251"/>
    </location>
</feature>
<dbReference type="Pfam" id="PF00691">
    <property type="entry name" value="OmpA"/>
    <property type="match status" value="1"/>
</dbReference>
<dbReference type="InterPro" id="IPR025713">
    <property type="entry name" value="MotB-like_N_dom"/>
</dbReference>
<evidence type="ECO:0000256" key="3">
    <source>
        <dbReference type="ARBA" id="ARBA00022475"/>
    </source>
</evidence>
<keyword evidence="4 8" id="KW-0812">Transmembrane</keyword>
<dbReference type="KEGG" id="cthi:THC_0308"/>
<reference evidence="10 11" key="1">
    <citation type="journal article" date="2016" name="Int. J. Syst. Evol. Microbiol.">
        <title>Caldimicrobium thiodismutans sp. nov., a sulfur-disproportionating bacterium isolated from a hot spring, and emended description of the genus Caldimicrobium.</title>
        <authorList>
            <person name="Kojima H."/>
            <person name="Umezawa K."/>
            <person name="Fukui M."/>
        </authorList>
    </citation>
    <scope>NUCLEOTIDE SEQUENCE [LARGE SCALE GENOMIC DNA]</scope>
    <source>
        <strain evidence="10 11">TF1</strain>
    </source>
</reference>
<protein>
    <recommendedName>
        <fullName evidence="9">OmpA-like domain-containing protein</fullName>
    </recommendedName>
</protein>
<evidence type="ECO:0000313" key="11">
    <source>
        <dbReference type="Proteomes" id="UP000068196"/>
    </source>
</evidence>
<keyword evidence="5 8" id="KW-1133">Transmembrane helix</keyword>
<dbReference type="AlphaFoldDB" id="A0A0U5ALH1"/>
<dbReference type="InterPro" id="IPR050330">
    <property type="entry name" value="Bact_OuterMem_StrucFunc"/>
</dbReference>
<keyword evidence="3" id="KW-1003">Cell membrane</keyword>
<dbReference type="InterPro" id="IPR006665">
    <property type="entry name" value="OmpA-like"/>
</dbReference>
<feature type="transmembrane region" description="Helical" evidence="8">
    <location>
        <begin position="25"/>
        <end position="44"/>
    </location>
</feature>
<evidence type="ECO:0000256" key="7">
    <source>
        <dbReference type="PROSITE-ProRule" id="PRU00473"/>
    </source>
</evidence>
<keyword evidence="6 7" id="KW-0472">Membrane</keyword>
<dbReference type="InterPro" id="IPR036737">
    <property type="entry name" value="OmpA-like_sf"/>
</dbReference>
<dbReference type="PANTHER" id="PTHR30329">
    <property type="entry name" value="STATOR ELEMENT OF FLAGELLAR MOTOR COMPLEX"/>
    <property type="match status" value="1"/>
</dbReference>
<comment type="similarity">
    <text evidence="2">Belongs to the MotB family.</text>
</comment>
<comment type="subcellular location">
    <subcellularLocation>
        <location evidence="1">Cell membrane</location>
        <topology evidence="1">Single-pass membrane protein</topology>
    </subcellularLocation>
</comment>
<dbReference type="GO" id="GO:0005886">
    <property type="term" value="C:plasma membrane"/>
    <property type="evidence" value="ECO:0007669"/>
    <property type="project" value="UniProtKB-SubCell"/>
</dbReference>
<dbReference type="Gene3D" id="3.30.1330.60">
    <property type="entry name" value="OmpA-like domain"/>
    <property type="match status" value="1"/>
</dbReference>
<dbReference type="SUPFAM" id="SSF103088">
    <property type="entry name" value="OmpA-like"/>
    <property type="match status" value="1"/>
</dbReference>
<keyword evidence="11" id="KW-1185">Reference proteome</keyword>
<dbReference type="PANTHER" id="PTHR30329:SF21">
    <property type="entry name" value="LIPOPROTEIN YIAD-RELATED"/>
    <property type="match status" value="1"/>
</dbReference>
<reference evidence="11" key="2">
    <citation type="journal article" date="2016" name="Int. J. Syst. Evol. Microbiol.">
        <title>Caldimicrobium thiodismutans sp. nov., a sulfur-disproportionating bacterium isolated from a hot spring.</title>
        <authorList>
            <person name="Kojima H."/>
            <person name="Umezawa K."/>
            <person name="Fukui M."/>
        </authorList>
    </citation>
    <scope>NUCLEOTIDE SEQUENCE [LARGE SCALE GENOMIC DNA]</scope>
    <source>
        <strain evidence="11">TF1</strain>
    </source>
</reference>
<dbReference type="STRING" id="1653476.THC_0308"/>
<dbReference type="PROSITE" id="PS51123">
    <property type="entry name" value="OMPA_2"/>
    <property type="match status" value="1"/>
</dbReference>
<dbReference type="OrthoDB" id="9783110at2"/>
<evidence type="ECO:0000256" key="2">
    <source>
        <dbReference type="ARBA" id="ARBA00008914"/>
    </source>
</evidence>
<proteinExistence type="inferred from homology"/>
<evidence type="ECO:0000313" key="10">
    <source>
        <dbReference type="EMBL" id="BAU22706.1"/>
    </source>
</evidence>
<name>A0A0U5ALH1_9BACT</name>
<evidence type="ECO:0000256" key="4">
    <source>
        <dbReference type="ARBA" id="ARBA00022692"/>
    </source>
</evidence>
<evidence type="ECO:0000256" key="1">
    <source>
        <dbReference type="ARBA" id="ARBA00004162"/>
    </source>
</evidence>
<evidence type="ECO:0000256" key="8">
    <source>
        <dbReference type="SAM" id="Phobius"/>
    </source>
</evidence>